<protein>
    <submittedName>
        <fullName evidence="4">Integrase</fullName>
    </submittedName>
</protein>
<dbReference type="GO" id="GO:0015074">
    <property type="term" value="P:DNA integration"/>
    <property type="evidence" value="ECO:0007669"/>
    <property type="project" value="InterPro"/>
</dbReference>
<comment type="similarity">
    <text evidence="1">Belongs to the 'phage' integrase family.</text>
</comment>
<dbReference type="EMBL" id="FOQK01000039">
    <property type="protein sequence ID" value="SFI43599.1"/>
    <property type="molecule type" value="Genomic_DNA"/>
</dbReference>
<proteinExistence type="inferred from homology"/>
<dbReference type="Gene3D" id="1.10.150.130">
    <property type="match status" value="1"/>
</dbReference>
<keyword evidence="3" id="KW-0233">DNA recombination</keyword>
<dbReference type="RefSeq" id="WP_074515956.1">
    <property type="nucleotide sequence ID" value="NZ_FOQK01000039.1"/>
</dbReference>
<dbReference type="CDD" id="cd01189">
    <property type="entry name" value="INT_ICEBs1_C_like"/>
    <property type="match status" value="1"/>
</dbReference>
<dbReference type="Proteomes" id="UP000183639">
    <property type="component" value="Unassembled WGS sequence"/>
</dbReference>
<dbReference type="GO" id="GO:0006310">
    <property type="term" value="P:DNA recombination"/>
    <property type="evidence" value="ECO:0007669"/>
    <property type="project" value="UniProtKB-KW"/>
</dbReference>
<dbReference type="GO" id="GO:0003677">
    <property type="term" value="F:DNA binding"/>
    <property type="evidence" value="ECO:0007669"/>
    <property type="project" value="UniProtKB-KW"/>
</dbReference>
<sequence length="396" mass="46607">MGRRKKTRRGPREGSIYKDKKRDRWIAQLTVGFDGRTGRPVRRTKSSFTQKEALKNLAALKERYMNTTALLADQLTAGEWLDRWFTTYSQPHIRMTTGERYGFMIRVAKEYIGTMPLAFVTEFDLQNIINRRFFDHYERARYFRVVMRMAFGRAAKLKLIPANIADDLNLPRRPQKKPFVRPTKEQRDALLEAATPFPCWRQILLTEFMTGLRRGELLALHWSDINLEEGWLEVSHGLVNTDGKVMLTEPKTEQSRRRIYIPRALCQELSEYRHRQGIARLEAGHWEHPDLVFTRKAGAFISPAYFSSYYARVRKRLGIRTTFHMLRHDLASRMKDSKKFDLKDIQEQLGHSTINVTMDIYTHLNEDSKAAVGRWMQEDMGNVIDMDEKRQERESK</sequence>
<dbReference type="InterPro" id="IPR050090">
    <property type="entry name" value="Tyrosine_recombinase_XerCD"/>
</dbReference>
<dbReference type="InterPro" id="IPR013762">
    <property type="entry name" value="Integrase-like_cat_sf"/>
</dbReference>
<dbReference type="InterPro" id="IPR002104">
    <property type="entry name" value="Integrase_catalytic"/>
</dbReference>
<keyword evidence="2" id="KW-0238">DNA-binding</keyword>
<dbReference type="AlphaFoldDB" id="A0A1I3I6T1"/>
<dbReference type="InterPro" id="IPR011010">
    <property type="entry name" value="DNA_brk_join_enz"/>
</dbReference>
<gene>
    <name evidence="4" type="ORF">SAMN04487861_13911</name>
</gene>
<dbReference type="InterPro" id="IPR010998">
    <property type="entry name" value="Integrase_recombinase_N"/>
</dbReference>
<dbReference type="Gene3D" id="1.10.443.10">
    <property type="entry name" value="Intergrase catalytic core"/>
    <property type="match status" value="1"/>
</dbReference>
<evidence type="ECO:0000256" key="2">
    <source>
        <dbReference type="ARBA" id="ARBA00023125"/>
    </source>
</evidence>
<dbReference type="Pfam" id="PF00589">
    <property type="entry name" value="Phage_integrase"/>
    <property type="match status" value="1"/>
</dbReference>
<reference evidence="4 5" key="1">
    <citation type="submission" date="2016-10" db="EMBL/GenBank/DDBJ databases">
        <authorList>
            <person name="de Groot N.N."/>
        </authorList>
    </citation>
    <scope>NUCLEOTIDE SEQUENCE [LARGE SCALE GENOMIC DNA]</scope>
    <source>
        <strain evidence="4 5">Z108</strain>
    </source>
</reference>
<organism evidence="4 5">
    <name type="scientific">Selenomonas ruminantium</name>
    <dbReference type="NCBI Taxonomy" id="971"/>
    <lineage>
        <taxon>Bacteria</taxon>
        <taxon>Bacillati</taxon>
        <taxon>Bacillota</taxon>
        <taxon>Negativicutes</taxon>
        <taxon>Selenomonadales</taxon>
        <taxon>Selenomonadaceae</taxon>
        <taxon>Selenomonas</taxon>
    </lineage>
</organism>
<dbReference type="PROSITE" id="PS51898">
    <property type="entry name" value="TYR_RECOMBINASE"/>
    <property type="match status" value="1"/>
</dbReference>
<dbReference type="SUPFAM" id="SSF56349">
    <property type="entry name" value="DNA breaking-rejoining enzymes"/>
    <property type="match status" value="1"/>
</dbReference>
<evidence type="ECO:0000313" key="4">
    <source>
        <dbReference type="EMBL" id="SFI43599.1"/>
    </source>
</evidence>
<name>A0A1I3I6T1_SELRU</name>
<dbReference type="PANTHER" id="PTHR30349">
    <property type="entry name" value="PHAGE INTEGRASE-RELATED"/>
    <property type="match status" value="1"/>
</dbReference>
<evidence type="ECO:0000256" key="3">
    <source>
        <dbReference type="ARBA" id="ARBA00023172"/>
    </source>
</evidence>
<dbReference type="PANTHER" id="PTHR30349:SF41">
    <property type="entry name" value="INTEGRASE_RECOMBINASE PROTEIN MJ0367-RELATED"/>
    <property type="match status" value="1"/>
</dbReference>
<dbReference type="OrthoDB" id="9769726at2"/>
<accession>A0A1I3I6T1</accession>
<evidence type="ECO:0000256" key="1">
    <source>
        <dbReference type="ARBA" id="ARBA00008857"/>
    </source>
</evidence>
<evidence type="ECO:0000313" key="5">
    <source>
        <dbReference type="Proteomes" id="UP000183639"/>
    </source>
</evidence>